<protein>
    <recommendedName>
        <fullName evidence="1">Transcription regulator PadR N-terminal domain-containing protein</fullName>
    </recommendedName>
</protein>
<evidence type="ECO:0000259" key="1">
    <source>
        <dbReference type="Pfam" id="PF03551"/>
    </source>
</evidence>
<dbReference type="EMBL" id="ACBZ01000018">
    <property type="protein sequence ID" value="EEG50538.1"/>
    <property type="molecule type" value="Genomic_DNA"/>
</dbReference>
<accession>C0CI60</accession>
<dbReference type="InterPro" id="IPR036388">
    <property type="entry name" value="WH-like_DNA-bd_sf"/>
</dbReference>
<sequence>MIFTLNAPMFDLLVLTIVSHGDAYGYQISQVIKTVSNTKDSTLYPVLRRLLEQGFLTSYDQPYQGRNRKYYRITQEGQQKQEELSEQWRQFQDAISNIMDGGKNYD</sequence>
<proteinExistence type="predicted"/>
<dbReference type="GeneID" id="86821769"/>
<organism evidence="2 3">
    <name type="scientific">Blautia hydrogenotrophica (strain DSM 10507 / JCM 14656 / S5a33)</name>
    <name type="common">Ruminococcus hydrogenotrophicus</name>
    <dbReference type="NCBI Taxonomy" id="476272"/>
    <lineage>
        <taxon>Bacteria</taxon>
        <taxon>Bacillati</taxon>
        <taxon>Bacillota</taxon>
        <taxon>Clostridia</taxon>
        <taxon>Lachnospirales</taxon>
        <taxon>Lachnospiraceae</taxon>
        <taxon>Blautia</taxon>
    </lineage>
</organism>
<feature type="domain" description="Transcription regulator PadR N-terminal" evidence="1">
    <location>
        <begin position="14"/>
        <end position="82"/>
    </location>
</feature>
<dbReference type="eggNOG" id="COG1695">
    <property type="taxonomic scope" value="Bacteria"/>
</dbReference>
<dbReference type="RefSeq" id="WP_005945795.1">
    <property type="nucleotide sequence ID" value="NZ_CP136423.1"/>
</dbReference>
<dbReference type="InterPro" id="IPR052509">
    <property type="entry name" value="Metal_resp_DNA-bind_regulator"/>
</dbReference>
<dbReference type="Pfam" id="PF03551">
    <property type="entry name" value="PadR"/>
    <property type="match status" value="1"/>
</dbReference>
<dbReference type="Proteomes" id="UP000003100">
    <property type="component" value="Unassembled WGS sequence"/>
</dbReference>
<dbReference type="PATRIC" id="fig|476272.21.peg.3529"/>
<keyword evidence="3" id="KW-1185">Reference proteome</keyword>
<reference evidence="2 3" key="2">
    <citation type="submission" date="2009-02" db="EMBL/GenBank/DDBJ databases">
        <title>Draft genome sequence of Blautia hydrogenotrophica DSM 10507 (Ruminococcus hydrogenotrophicus DSM 10507).</title>
        <authorList>
            <person name="Sudarsanam P."/>
            <person name="Ley R."/>
            <person name="Guruge J."/>
            <person name="Turnbaugh P.J."/>
            <person name="Mahowald M."/>
            <person name="Liep D."/>
            <person name="Gordon J."/>
        </authorList>
    </citation>
    <scope>NUCLEOTIDE SEQUENCE [LARGE SCALE GENOMIC DNA]</scope>
    <source>
        <strain evidence="3">DSM 10507 / JCM 14656 / S5a33</strain>
    </source>
</reference>
<dbReference type="Gene3D" id="1.10.10.10">
    <property type="entry name" value="Winged helix-like DNA-binding domain superfamily/Winged helix DNA-binding domain"/>
    <property type="match status" value="1"/>
</dbReference>
<reference evidence="2 3" key="1">
    <citation type="submission" date="2009-01" db="EMBL/GenBank/DDBJ databases">
        <authorList>
            <person name="Fulton L."/>
            <person name="Clifton S."/>
            <person name="Fulton B."/>
            <person name="Xu J."/>
            <person name="Minx P."/>
            <person name="Pepin K.H."/>
            <person name="Johnson M."/>
            <person name="Bhonagiri V."/>
            <person name="Nash W.E."/>
            <person name="Mardis E.R."/>
            <person name="Wilson R.K."/>
        </authorList>
    </citation>
    <scope>NUCLEOTIDE SEQUENCE [LARGE SCALE GENOMIC DNA]</scope>
    <source>
        <strain evidence="3">DSM 10507 / JCM 14656 / S5a33</strain>
    </source>
</reference>
<dbReference type="HOGENOM" id="CLU_063440_3_0_9"/>
<comment type="caution">
    <text evidence="2">The sequence shown here is derived from an EMBL/GenBank/DDBJ whole genome shotgun (WGS) entry which is preliminary data.</text>
</comment>
<dbReference type="SUPFAM" id="SSF46785">
    <property type="entry name" value="Winged helix' DNA-binding domain"/>
    <property type="match status" value="1"/>
</dbReference>
<evidence type="ECO:0000313" key="3">
    <source>
        <dbReference type="Proteomes" id="UP000003100"/>
    </source>
</evidence>
<dbReference type="InterPro" id="IPR005149">
    <property type="entry name" value="Tscrpt_reg_PadR_N"/>
</dbReference>
<evidence type="ECO:0000313" key="2">
    <source>
        <dbReference type="EMBL" id="EEG50538.1"/>
    </source>
</evidence>
<dbReference type="PANTHER" id="PTHR33169">
    <property type="entry name" value="PADR-FAMILY TRANSCRIPTIONAL REGULATOR"/>
    <property type="match status" value="1"/>
</dbReference>
<dbReference type="AlphaFoldDB" id="C0CI60"/>
<dbReference type="PANTHER" id="PTHR33169:SF14">
    <property type="entry name" value="TRANSCRIPTIONAL REGULATOR RV3488"/>
    <property type="match status" value="1"/>
</dbReference>
<gene>
    <name evidence="2" type="ORF">RUMHYD_00524</name>
</gene>
<name>C0CI60_BLAHS</name>
<dbReference type="InterPro" id="IPR036390">
    <property type="entry name" value="WH_DNA-bd_sf"/>
</dbReference>